<dbReference type="RefSeq" id="XP_037189266.1">
    <property type="nucleotide sequence ID" value="XM_037340043.1"/>
</dbReference>
<keyword evidence="2" id="KW-1185">Reference proteome</keyword>
<evidence type="ECO:0000313" key="2">
    <source>
        <dbReference type="Proteomes" id="UP000531561"/>
    </source>
</evidence>
<comment type="caution">
    <text evidence="1">The sequence shown here is derived from an EMBL/GenBank/DDBJ whole genome shotgun (WGS) entry which is preliminary data.</text>
</comment>
<accession>A0A8H6AMW4</accession>
<organism evidence="1 2">
    <name type="scientific">Botrytis fragariae</name>
    <dbReference type="NCBI Taxonomy" id="1964551"/>
    <lineage>
        <taxon>Eukaryota</taxon>
        <taxon>Fungi</taxon>
        <taxon>Dikarya</taxon>
        <taxon>Ascomycota</taxon>
        <taxon>Pezizomycotina</taxon>
        <taxon>Leotiomycetes</taxon>
        <taxon>Helotiales</taxon>
        <taxon>Sclerotiniaceae</taxon>
        <taxon>Botrytis</taxon>
    </lineage>
</organism>
<protein>
    <submittedName>
        <fullName evidence="1">Uncharacterized protein</fullName>
    </submittedName>
</protein>
<reference evidence="1 2" key="1">
    <citation type="journal article" date="2020" name="Phytopathology">
        <title>A high-quality genome resource of Botrytis fragariae, a new and rapidly spreading fungal pathogen causing strawberry gray mold in the U.S.A.</title>
        <authorList>
            <person name="Wu Y."/>
            <person name="Saski C.A."/>
            <person name="Schnabel G."/>
            <person name="Xiao S."/>
            <person name="Hu M."/>
        </authorList>
    </citation>
    <scope>NUCLEOTIDE SEQUENCE [LARGE SCALE GENOMIC DNA]</scope>
    <source>
        <strain evidence="1 2">BVB16</strain>
    </source>
</reference>
<name>A0A8H6AMW4_9HELO</name>
<gene>
    <name evidence="1" type="ORF">Bfra_009703</name>
</gene>
<dbReference type="EMBL" id="JABFCT010000014">
    <property type="protein sequence ID" value="KAF5870319.1"/>
    <property type="molecule type" value="Genomic_DNA"/>
</dbReference>
<dbReference type="GeneID" id="59263735"/>
<dbReference type="OrthoDB" id="3510794at2759"/>
<dbReference type="AlphaFoldDB" id="A0A8H6AMW4"/>
<proteinExistence type="predicted"/>
<dbReference type="Proteomes" id="UP000531561">
    <property type="component" value="Unassembled WGS sequence"/>
</dbReference>
<evidence type="ECO:0000313" key="1">
    <source>
        <dbReference type="EMBL" id="KAF5870319.1"/>
    </source>
</evidence>
<sequence>MAQNWRFKALKFLPLRARKLFISGSASNELVDTHEITNCATLNSNEHLIVTDQFPFLQLPLELRVLIYKKIIPDESVWCNFASRITADHLQNLSKEKTLNTIGLSRKDGDACCPEILSTMKSFRCGMVQENFASG</sequence>